<protein>
    <recommendedName>
        <fullName evidence="3">BTB domain-containing protein</fullName>
    </recommendedName>
</protein>
<dbReference type="InterPro" id="IPR011333">
    <property type="entry name" value="SKP1/BTB/POZ_sf"/>
</dbReference>
<feature type="domain" description="BTB" evidence="3">
    <location>
        <begin position="284"/>
        <end position="353"/>
    </location>
</feature>
<dbReference type="GO" id="GO:0051260">
    <property type="term" value="P:protein homooligomerization"/>
    <property type="evidence" value="ECO:0007669"/>
    <property type="project" value="InterPro"/>
</dbReference>
<feature type="compositionally biased region" description="Polar residues" evidence="2">
    <location>
        <begin position="97"/>
        <end position="110"/>
    </location>
</feature>
<reference evidence="4" key="1">
    <citation type="submission" date="2019-08" db="EMBL/GenBank/DDBJ databases">
        <title>The improved chromosome-level genome for the pearl oyster Pinctada fucata martensii using PacBio sequencing and Hi-C.</title>
        <authorList>
            <person name="Zheng Z."/>
        </authorList>
    </citation>
    <scope>NUCLEOTIDE SEQUENCE</scope>
    <source>
        <strain evidence="4">ZZ-2019</strain>
        <tissue evidence="4">Adductor muscle</tissue>
    </source>
</reference>
<feature type="compositionally biased region" description="Basic and acidic residues" evidence="2">
    <location>
        <begin position="111"/>
        <end position="121"/>
    </location>
</feature>
<gene>
    <name evidence="4" type="ORF">FSP39_022869</name>
</gene>
<dbReference type="PANTHER" id="PTHR11145">
    <property type="entry name" value="BTB/POZ DOMAIN-CONTAINING ADAPTER FOR CUL3-MEDIATED RHOA DEGRADATION PROTEIN FAMILY MEMBER"/>
    <property type="match status" value="1"/>
</dbReference>
<dbReference type="SMART" id="SM00225">
    <property type="entry name" value="BTB"/>
    <property type="match status" value="1"/>
</dbReference>
<sequence length="384" mass="44464">MTTSLVEITGPSLAEITGLGTFPQASNHSEMTDLIRKQIMSLLSFSMALQVSMEIKWANTEDLYGETINLHPCHITTFIKISTISHGFGFGQGQGQARWQHNQHQGQGTSRSHERPRTSDGDGEYRCIICKDNLQNSEERGIHLCDGGFKKENKENFIVNYEDIDARLECLLQELKGCLKKKYESVTQTLESYVSERIDEINTLHKDMTEDRSHLETMKTALEEKSAELEKLEKNLRDKENQIKEDRKKLDKETQEEKEEICRQWQQLRDEIVRMEKLHEVQKGRIRLDIGGCQYTTSRLTLTRDSESMLAAMFSGRHPIKTEDDGTVFIDRDGTHFRYILNYLRDGGVQVEALPRNRQVLRELKREAIFYQLHGLVQQIEKLI</sequence>
<dbReference type="EMBL" id="VSWD01000007">
    <property type="protein sequence ID" value="KAK3098764.1"/>
    <property type="molecule type" value="Genomic_DNA"/>
</dbReference>
<dbReference type="Gene3D" id="3.30.710.10">
    <property type="entry name" value="Potassium Channel Kv1.1, Chain A"/>
    <property type="match status" value="1"/>
</dbReference>
<evidence type="ECO:0000259" key="3">
    <source>
        <dbReference type="PROSITE" id="PS50097"/>
    </source>
</evidence>
<comment type="caution">
    <text evidence="4">The sequence shown here is derived from an EMBL/GenBank/DDBJ whole genome shotgun (WGS) entry which is preliminary data.</text>
</comment>
<feature type="coiled-coil region" evidence="1">
    <location>
        <begin position="212"/>
        <end position="260"/>
    </location>
</feature>
<organism evidence="4 5">
    <name type="scientific">Pinctada imbricata</name>
    <name type="common">Atlantic pearl-oyster</name>
    <name type="synonym">Pinctada martensii</name>
    <dbReference type="NCBI Taxonomy" id="66713"/>
    <lineage>
        <taxon>Eukaryota</taxon>
        <taxon>Metazoa</taxon>
        <taxon>Spiralia</taxon>
        <taxon>Lophotrochozoa</taxon>
        <taxon>Mollusca</taxon>
        <taxon>Bivalvia</taxon>
        <taxon>Autobranchia</taxon>
        <taxon>Pteriomorphia</taxon>
        <taxon>Pterioida</taxon>
        <taxon>Pterioidea</taxon>
        <taxon>Pteriidae</taxon>
        <taxon>Pinctada</taxon>
    </lineage>
</organism>
<accession>A0AA88YKR0</accession>
<keyword evidence="1" id="KW-0175">Coiled coil</keyword>
<dbReference type="InterPro" id="IPR000210">
    <property type="entry name" value="BTB/POZ_dom"/>
</dbReference>
<evidence type="ECO:0000313" key="5">
    <source>
        <dbReference type="Proteomes" id="UP001186944"/>
    </source>
</evidence>
<dbReference type="InterPro" id="IPR045068">
    <property type="entry name" value="BACURD1-3"/>
</dbReference>
<dbReference type="InterPro" id="IPR003131">
    <property type="entry name" value="T1-type_BTB"/>
</dbReference>
<dbReference type="SUPFAM" id="SSF54695">
    <property type="entry name" value="POZ domain"/>
    <property type="match status" value="1"/>
</dbReference>
<evidence type="ECO:0000256" key="2">
    <source>
        <dbReference type="SAM" id="MobiDB-lite"/>
    </source>
</evidence>
<evidence type="ECO:0000313" key="4">
    <source>
        <dbReference type="EMBL" id="KAK3098764.1"/>
    </source>
</evidence>
<dbReference type="Pfam" id="PF02214">
    <property type="entry name" value="BTB_2"/>
    <property type="match status" value="1"/>
</dbReference>
<proteinExistence type="predicted"/>
<dbReference type="PANTHER" id="PTHR11145:SF8">
    <property type="entry name" value="RE57120P"/>
    <property type="match status" value="1"/>
</dbReference>
<name>A0AA88YKR0_PINIB</name>
<dbReference type="PROSITE" id="PS50097">
    <property type="entry name" value="BTB"/>
    <property type="match status" value="1"/>
</dbReference>
<keyword evidence="5" id="KW-1185">Reference proteome</keyword>
<evidence type="ECO:0000256" key="1">
    <source>
        <dbReference type="SAM" id="Coils"/>
    </source>
</evidence>
<feature type="region of interest" description="Disordered" evidence="2">
    <location>
        <begin position="92"/>
        <end position="121"/>
    </location>
</feature>
<dbReference type="AlphaFoldDB" id="A0AA88YKR0"/>
<dbReference type="Proteomes" id="UP001186944">
    <property type="component" value="Unassembled WGS sequence"/>
</dbReference>